<comment type="caution">
    <text evidence="2">The sequence shown here is derived from an EMBL/GenBank/DDBJ whole genome shotgun (WGS) entry which is preliminary data.</text>
</comment>
<evidence type="ECO:0000313" key="3">
    <source>
        <dbReference type="Proteomes" id="UP001595814"/>
    </source>
</evidence>
<dbReference type="Proteomes" id="UP001595814">
    <property type="component" value="Unassembled WGS sequence"/>
</dbReference>
<dbReference type="Pfam" id="PF00578">
    <property type="entry name" value="AhpC-TSA"/>
    <property type="match status" value="1"/>
</dbReference>
<feature type="domain" description="Thioredoxin" evidence="1">
    <location>
        <begin position="2"/>
        <end position="160"/>
    </location>
</feature>
<accession>A0ABV8JQT5</accession>
<dbReference type="CDD" id="cd02970">
    <property type="entry name" value="PRX_like2"/>
    <property type="match status" value="1"/>
</dbReference>
<evidence type="ECO:0000313" key="2">
    <source>
        <dbReference type="EMBL" id="MFC4096719.1"/>
    </source>
</evidence>
<dbReference type="InterPro" id="IPR000866">
    <property type="entry name" value="AhpC/TSA"/>
</dbReference>
<organism evidence="2 3">
    <name type="scientific">Euzebyella saccharophila</name>
    <dbReference type="NCBI Taxonomy" id="679664"/>
    <lineage>
        <taxon>Bacteria</taxon>
        <taxon>Pseudomonadati</taxon>
        <taxon>Bacteroidota</taxon>
        <taxon>Flavobacteriia</taxon>
        <taxon>Flavobacteriales</taxon>
        <taxon>Flavobacteriaceae</taxon>
        <taxon>Euzebyella</taxon>
    </lineage>
</organism>
<proteinExistence type="predicted"/>
<gene>
    <name evidence="2" type="ORF">ACFOUT_12600</name>
</gene>
<name>A0ABV8JQT5_9FLAO</name>
<dbReference type="SUPFAM" id="SSF52833">
    <property type="entry name" value="Thioredoxin-like"/>
    <property type="match status" value="1"/>
</dbReference>
<dbReference type="RefSeq" id="WP_192461467.1">
    <property type="nucleotide sequence ID" value="NZ_JACYFJ010000002.1"/>
</dbReference>
<protein>
    <submittedName>
        <fullName evidence="2">Peroxiredoxin-like family protein</fullName>
    </submittedName>
</protein>
<evidence type="ECO:0000259" key="1">
    <source>
        <dbReference type="PROSITE" id="PS51352"/>
    </source>
</evidence>
<dbReference type="Gene3D" id="3.40.30.10">
    <property type="entry name" value="Glutaredoxin"/>
    <property type="match status" value="1"/>
</dbReference>
<dbReference type="InterPro" id="IPR036249">
    <property type="entry name" value="Thioredoxin-like_sf"/>
</dbReference>
<dbReference type="EMBL" id="JBHSAW010000010">
    <property type="protein sequence ID" value="MFC4096719.1"/>
    <property type="molecule type" value="Genomic_DNA"/>
</dbReference>
<dbReference type="InterPro" id="IPR013766">
    <property type="entry name" value="Thioredoxin_domain"/>
</dbReference>
<reference evidence="3" key="1">
    <citation type="journal article" date="2019" name="Int. J. Syst. Evol. Microbiol.">
        <title>The Global Catalogue of Microorganisms (GCM) 10K type strain sequencing project: providing services to taxonomists for standard genome sequencing and annotation.</title>
        <authorList>
            <consortium name="The Broad Institute Genomics Platform"/>
            <consortium name="The Broad Institute Genome Sequencing Center for Infectious Disease"/>
            <person name="Wu L."/>
            <person name="Ma J."/>
        </authorList>
    </citation>
    <scope>NUCLEOTIDE SEQUENCE [LARGE SCALE GENOMIC DNA]</scope>
    <source>
        <strain evidence="3">CECT 7477</strain>
    </source>
</reference>
<sequence>MLIPRKEVPQIELNLINGTRWSLQAQESESFTMMVFYRGIHCPVCKKQLEELAGKLDEFSKRGVNVVAISSNTEELAKKTAEKWDIPELPLAYGLTISQAREWGLYVSNGISDKEPDQFTEPGLFFVKPDNTLYAASIQTMPFARPGFDDILNMVDYVTKNDYPARGEAEVAMITEMA</sequence>
<dbReference type="PROSITE" id="PS51352">
    <property type="entry name" value="THIOREDOXIN_2"/>
    <property type="match status" value="1"/>
</dbReference>
<keyword evidence="3" id="KW-1185">Reference proteome</keyword>